<proteinExistence type="predicted"/>
<dbReference type="SUPFAM" id="SSF56645">
    <property type="entry name" value="Acyl-CoA dehydrogenase NM domain-like"/>
    <property type="match status" value="1"/>
</dbReference>
<feature type="domain" description="Acyl-CoA dehydrogenase C-terminal" evidence="3">
    <location>
        <begin position="240"/>
        <end position="351"/>
    </location>
</feature>
<dbReference type="InterPro" id="IPR046373">
    <property type="entry name" value="Acyl-CoA_Oxase/DH_mid-dom_sf"/>
</dbReference>
<dbReference type="InterPro" id="IPR013107">
    <property type="entry name" value="Acyl-CoA_DH_C"/>
</dbReference>
<accession>A0A1I5VKP8</accession>
<dbReference type="Gene3D" id="1.20.140.10">
    <property type="entry name" value="Butyryl-CoA Dehydrogenase, subunit A, domain 3"/>
    <property type="match status" value="1"/>
</dbReference>
<feature type="domain" description="Acyl-CoA dehydrogenase/oxidase N-terminal" evidence="2">
    <location>
        <begin position="21"/>
        <end position="94"/>
    </location>
</feature>
<dbReference type="Gene3D" id="2.40.110.10">
    <property type="entry name" value="Butyryl-CoA Dehydrogenase, subunit A, domain 2"/>
    <property type="match status" value="1"/>
</dbReference>
<protein>
    <submittedName>
        <fullName evidence="4">Acyl-CoA dehydrogenase</fullName>
    </submittedName>
</protein>
<dbReference type="AlphaFoldDB" id="A0A1I5VKP8"/>
<dbReference type="InterPro" id="IPR013786">
    <property type="entry name" value="AcylCoA_DH/ox_N"/>
</dbReference>
<dbReference type="SUPFAM" id="SSF47203">
    <property type="entry name" value="Acyl-CoA dehydrogenase C-terminal domain-like"/>
    <property type="match status" value="1"/>
</dbReference>
<dbReference type="PANTHER" id="PTHR43884:SF12">
    <property type="entry name" value="ISOVALERYL-COA DEHYDROGENASE, MITOCHONDRIAL-RELATED"/>
    <property type="match status" value="1"/>
</dbReference>
<dbReference type="Proteomes" id="UP000199356">
    <property type="component" value="Unassembled WGS sequence"/>
</dbReference>
<dbReference type="Pfam" id="PF08028">
    <property type="entry name" value="Acyl-CoA_dh_2"/>
    <property type="match status" value="1"/>
</dbReference>
<dbReference type="PIRSF" id="PIRSF016578">
    <property type="entry name" value="HsaA"/>
    <property type="match status" value="1"/>
</dbReference>
<dbReference type="InterPro" id="IPR036250">
    <property type="entry name" value="AcylCo_DH-like_C"/>
</dbReference>
<name>A0A1I5VKP8_9RHOB</name>
<evidence type="ECO:0000259" key="3">
    <source>
        <dbReference type="Pfam" id="PF08028"/>
    </source>
</evidence>
<evidence type="ECO:0000313" key="4">
    <source>
        <dbReference type="EMBL" id="SFQ08059.1"/>
    </source>
</evidence>
<dbReference type="OrthoDB" id="7316074at2"/>
<keyword evidence="5" id="KW-1185">Reference proteome</keyword>
<dbReference type="GO" id="GO:0003995">
    <property type="term" value="F:acyl-CoA dehydrogenase activity"/>
    <property type="evidence" value="ECO:0007669"/>
    <property type="project" value="TreeGrafter"/>
</dbReference>
<evidence type="ECO:0000313" key="5">
    <source>
        <dbReference type="Proteomes" id="UP000199356"/>
    </source>
</evidence>
<dbReference type="Gene3D" id="1.10.540.10">
    <property type="entry name" value="Acyl-CoA dehydrogenase/oxidase, N-terminal domain"/>
    <property type="match status" value="1"/>
</dbReference>
<evidence type="ECO:0000256" key="1">
    <source>
        <dbReference type="ARBA" id="ARBA00023002"/>
    </source>
</evidence>
<dbReference type="PANTHER" id="PTHR43884">
    <property type="entry name" value="ACYL-COA DEHYDROGENASE"/>
    <property type="match status" value="1"/>
</dbReference>
<dbReference type="STRING" id="441119.SAMN04488047_13225"/>
<reference evidence="4 5" key="1">
    <citation type="submission" date="2016-10" db="EMBL/GenBank/DDBJ databases">
        <authorList>
            <person name="de Groot N.N."/>
        </authorList>
    </citation>
    <scope>NUCLEOTIDE SEQUENCE [LARGE SCALE GENOMIC DNA]</scope>
    <source>
        <strain evidence="4 5">DSM 19547</strain>
    </source>
</reference>
<gene>
    <name evidence="4" type="ORF">SAMN04488047_13225</name>
</gene>
<keyword evidence="1" id="KW-0560">Oxidoreductase</keyword>
<dbReference type="RefSeq" id="WP_093425288.1">
    <property type="nucleotide sequence ID" value="NZ_FOXA01000032.1"/>
</dbReference>
<dbReference type="EMBL" id="FOXA01000032">
    <property type="protein sequence ID" value="SFQ08059.1"/>
    <property type="molecule type" value="Genomic_DNA"/>
</dbReference>
<evidence type="ECO:0000259" key="2">
    <source>
        <dbReference type="Pfam" id="PF02771"/>
    </source>
</evidence>
<dbReference type="GO" id="GO:0050660">
    <property type="term" value="F:flavin adenine dinucleotide binding"/>
    <property type="evidence" value="ECO:0007669"/>
    <property type="project" value="InterPro"/>
</dbReference>
<sequence length="383" mass="41109">MAKPIDLIGLADRLGPKFFDRIRELDAADAFVAENYKELTAAKVFSAQVPKDLGGGGVSHSEMCAFLRHLARFCSSTALAVSMHQHLVSAALFNHRAGRPGEMLLKKVAASEAVLISTGANDWLESNGSARKVEGGYRVSAVKPFTSGSPAGAAFVTSAVQDDAEGGPQVLHFTVPSNAEGVTFLDDWRTMGMCATGSQTVRFEDVFVPEDTVAMKRPQGEFHPAFNVIITVADPLVMSAYVGAAEAACAIARGRARKRRSDPVVPYLIGEMENRLTTAQLACDDMVRLANDLEFTPSEELSSKILIRKTITSKNVIAAAEKAMEASGGGGYFRKAGIERLLRDVHASQFHPLPEKRQQLFTGRLSLGLEPVETAAEVTVAAE</sequence>
<dbReference type="InterPro" id="IPR009100">
    <property type="entry name" value="AcylCoA_DH/oxidase_NM_dom_sf"/>
</dbReference>
<organism evidence="4 5">
    <name type="scientific">Tranquillimonas alkanivorans</name>
    <dbReference type="NCBI Taxonomy" id="441119"/>
    <lineage>
        <taxon>Bacteria</taxon>
        <taxon>Pseudomonadati</taxon>
        <taxon>Pseudomonadota</taxon>
        <taxon>Alphaproteobacteria</taxon>
        <taxon>Rhodobacterales</taxon>
        <taxon>Roseobacteraceae</taxon>
        <taxon>Tranquillimonas</taxon>
    </lineage>
</organism>
<dbReference type="InterPro" id="IPR037069">
    <property type="entry name" value="AcylCoA_DH/ox_N_sf"/>
</dbReference>
<dbReference type="Pfam" id="PF02771">
    <property type="entry name" value="Acyl-CoA_dh_N"/>
    <property type="match status" value="1"/>
</dbReference>